<protein>
    <submittedName>
        <fullName evidence="1">Uncharacterized protein</fullName>
    </submittedName>
</protein>
<comment type="caution">
    <text evidence="1">The sequence shown here is derived from an EMBL/GenBank/DDBJ whole genome shotgun (WGS) entry which is preliminary data.</text>
</comment>
<dbReference type="EMBL" id="AOIK01000045">
    <property type="protein sequence ID" value="ELY83047.1"/>
    <property type="molecule type" value="Genomic_DNA"/>
</dbReference>
<evidence type="ECO:0000313" key="2">
    <source>
        <dbReference type="Proteomes" id="UP000011511"/>
    </source>
</evidence>
<reference evidence="1 2" key="1">
    <citation type="journal article" date="2014" name="PLoS Genet.">
        <title>Phylogenetically driven sequencing of extremely halophilic archaea reveals strategies for static and dynamic osmo-response.</title>
        <authorList>
            <person name="Becker E.A."/>
            <person name="Seitzer P.M."/>
            <person name="Tritt A."/>
            <person name="Larsen D."/>
            <person name="Krusor M."/>
            <person name="Yao A.I."/>
            <person name="Wu D."/>
            <person name="Madern D."/>
            <person name="Eisen J.A."/>
            <person name="Darling A.E."/>
            <person name="Facciotti M.T."/>
        </authorList>
    </citation>
    <scope>NUCLEOTIDE SEQUENCE [LARGE SCALE GENOMIC DNA]</scope>
    <source>
        <strain evidence="1 2">JCM 12890</strain>
    </source>
</reference>
<dbReference type="PATRIC" id="fig|1227494.3.peg.3723"/>
<sequence>MDVGTHEPGLKFAVRTELGVRGPGPIENGDSASVIAAATVPPYRATEQRGGYRVARLRMENDGGSVKEFITRG</sequence>
<dbReference type="RefSeq" id="WP_007110958.1">
    <property type="nucleotide sequence ID" value="NZ_AOIK01000045.1"/>
</dbReference>
<organism evidence="1 2">
    <name type="scientific">Natrinema altunense (strain JCM 12890 / CGMCC 1.3731 / AJ2)</name>
    <dbReference type="NCBI Taxonomy" id="1227494"/>
    <lineage>
        <taxon>Archaea</taxon>
        <taxon>Methanobacteriati</taxon>
        <taxon>Methanobacteriota</taxon>
        <taxon>Stenosarchaea group</taxon>
        <taxon>Halobacteria</taxon>
        <taxon>Halobacteriales</taxon>
        <taxon>Natrialbaceae</taxon>
        <taxon>Natrinema</taxon>
    </lineage>
</organism>
<evidence type="ECO:0000313" key="1">
    <source>
        <dbReference type="EMBL" id="ELY83047.1"/>
    </source>
</evidence>
<name>L9ZBS3_NATA2</name>
<dbReference type="Proteomes" id="UP000011511">
    <property type="component" value="Unassembled WGS sequence"/>
</dbReference>
<gene>
    <name evidence="1" type="ORF">C485_18764</name>
</gene>
<dbReference type="AlphaFoldDB" id="L9ZBS3"/>
<keyword evidence="2" id="KW-1185">Reference proteome</keyword>
<proteinExistence type="predicted"/>
<accession>L9ZBS3</accession>